<feature type="region of interest" description="Disordered" evidence="1">
    <location>
        <begin position="1765"/>
        <end position="1786"/>
    </location>
</feature>
<evidence type="ECO:0000313" key="3">
    <source>
        <dbReference type="Proteomes" id="UP000591131"/>
    </source>
</evidence>
<dbReference type="InterPro" id="IPR006994">
    <property type="entry name" value="TCF25/Rqc1"/>
</dbReference>
<evidence type="ECO:0000256" key="1">
    <source>
        <dbReference type="SAM" id="MobiDB-lite"/>
    </source>
</evidence>
<dbReference type="Pfam" id="PF08578">
    <property type="entry name" value="DUF1765"/>
    <property type="match status" value="1"/>
</dbReference>
<evidence type="ECO:0000313" key="2">
    <source>
        <dbReference type="EMBL" id="KAF4662981.1"/>
    </source>
</evidence>
<feature type="compositionally biased region" description="Basic residues" evidence="1">
    <location>
        <begin position="1771"/>
        <end position="1780"/>
    </location>
</feature>
<dbReference type="Gene3D" id="2.30.30.100">
    <property type="match status" value="1"/>
</dbReference>
<protein>
    <submittedName>
        <fullName evidence="2">Uncharacterized protein</fullName>
    </submittedName>
</protein>
<sequence length="2223" mass="250228">MAKHGFGIIGVTPVYCGVEVLTPHSNSLATTKTELEMRDVSGGYRQRLTIAVLSRYKLPPEVRKDIAKPLGMPTRRASSSSSSTSTLPVIVAKAGIMDGNKEEVQKEAPKLARGEDKRRRQEMRRVLHGIETGCRNYSVAMVKCQYKGQDDIMIGKDEQIVPEFHRVPENVRNGPLSLLKECVSDNEMVRVLLKWDKEGGAMQLELIDGLLVLFDKEFNIILKDVTERMWCGLPGEREGYLEVELASSQGGQLGDQRGPSGAGNNKRGGPGSSKAAGGQQQQQHIPRDTNTLDFGVDRTYDPFSPNHVDKQSIDGSADFVVRIFNMQCRSLPERMSTKLRICWAGTVYETGWRWSADPQWTSEPIRFKWHYEPSPNNHRGIAGKFVKVDVIQKLPEGTECCRGTVKVSMLTIATGPMHHDIALEPPLSEVDDDGHDHLNHHEHNTDVQKKAEEEDVKMTQSAKLAESGVGSSRLVMSIKMAQQGKIYLQTQEAAVDFGSGHEGYPEVATPPYDDDSAMGPSYIASNELVPEQPGEAPSLVFDGTRDLVEGSQHTGRHYMLAYNITGLTSYPQTPAPPPPTLPDSPAGPIPQSLDQLSDHVFPGNLFSTWTPCVQEPVWENTDGQLPLVCMKTSMTYLRTESVLLRLYSSSNLAPDKRVKFRGETWIPLAKIYEVNEWGRNAISSANSDSDQSTSNQGRSAVSPPFIERTMTQKLWNHGRHVGLLTMHFRITAMPRYRQLAAGVHIGNGFIARTSAIVRDERPGRTITGSQSPTDDAALKRMPDKLRRVFYLSERLLSPNETKPFGESQKTEKLVLELTDALSVSEKQSMKSFIYSSDRILLKAQGMMMDLIHQAVAMLSYTTGGIQWGLQQAYCRLLQALIVRGELEALSQLPPPPTCYTSHVEARQDLLKYQEMKSNGTLPEPGEPGYLDDSQIAALEWFETRMKCCRRWQDTIYTLAVFALRTIDSGRRAYNLYEVSPDMIPMLYARLYFLVPELGQTVAACLLTKEEEDMDIAEWRGSSYSLMRASLHSNRQWVPQARDIQLLFDLTEFHSGLNEYFGLTEHGWVRVKRRLLQIQVHSLIGEKSLWRTRMRKRKTTFLLFVKCWCKYVSEVVVDQNQLADLWKYIPGYRTLLKGVFLCMKYHKRVDHYPDALVDCAASVLRNTQTLSCIVKIMFHSTNIYNQKAVACAMKMIHFLFLSLLVRHASLPGDFDMNFLLHGIDMLLECDIARNIHNVLWLIYQHWGLFAGPVSTMSGRSLVTDHLLGKHFDRLLLHWSWFVRQRFILLLLFRVGPLVDPPPLDSAPSAEQNPSASTTRANDQVGYYKWRCVVTELVVRQLARYGLTDVIKDLSLRGGNTASNDAKSAGSSGAAFRMPVPARTGQMPRREYHFKVPPDVTPLQAKAIPLVEAEWTKQMQHHDLWRMLPSVSERIRCLPQFELTDFIELDRGVDDFSNPELDEQSIADEDWSPTAADLNKSVFAAVQLDSDSDYEEEEDDRSSEEEEEELESTPPPQTAQLIAEAKKPVKQQQQQEKKKKSPPPPQKKKNKKAEKKNVPSSPSSSSDPLLRISKGNLNPETEIKRIFGSEAYSLRVRAENSSTQQHSQNRIMNRPRGMGAATAARSGANLKKRSWLLNDWPMNQEEEMWPTPAAVKDSTLVMKVHEASEGSADSGDKKTQFYLEPSNSYLKTMDTYCEIVASSDVDSLIYFLQKNPFHLHSILAVTDIYREHREFERAGQLLRRALYVLQCSTHPLFDPFMESNKVGGGGGGGHKRRHKKGKHGNDAADRAGPVASLYLSKDDPYYCFTILALRTLLIHGLLLAGQGCTRTALEVFKLLLLMDEDRDRVHALMHLDTYAIRSHECDWLHRFVSTYATLPSISDDNKVAYSSLDLVMPNFAFSEALARYQQLSTANEASAAVQRVTAEDFRKALVIGDRSTDHADDEALGASIALMKAILLFPYTIRTLLVAMSVPLSGEGHKPWEDLFRQPPFSDARTYFMHEKFGSIHLLMAEAYAEKAWQLWKPAQLQDWLFSASQRLVELCPDLEAVRRRWSTSELPSLVGRYTDLSKSEFSMNAPVLPRALFEADNELFKTYGANFQPGRGDEGRANVSLESNPLVAFIQSLMPWSRVDYTGTEAEPINITAGVRGALDRITERLGLGRNAEDEQEEGLVEDVGDRANIPDDDDDPIIQQILLEEATTGERHRRRGSSSDDNSVAEEIQMD</sequence>
<feature type="region of interest" description="Disordered" evidence="1">
    <location>
        <begin position="683"/>
        <end position="703"/>
    </location>
</feature>
<comment type="caution">
    <text evidence="2">The sequence shown here is derived from an EMBL/GenBank/DDBJ whole genome shotgun (WGS) entry which is preliminary data.</text>
</comment>
<feature type="compositionally biased region" description="Low complexity" evidence="1">
    <location>
        <begin position="683"/>
        <end position="696"/>
    </location>
</feature>
<keyword evidence="3" id="KW-1185">Reference proteome</keyword>
<feature type="region of interest" description="Disordered" evidence="1">
    <location>
        <begin position="569"/>
        <end position="588"/>
    </location>
</feature>
<name>A0A7J6LVZ1_PERCH</name>
<proteinExistence type="predicted"/>
<feature type="region of interest" description="Disordered" evidence="1">
    <location>
        <begin position="1484"/>
        <end position="1575"/>
    </location>
</feature>
<dbReference type="EMBL" id="JAAPAO010000330">
    <property type="protein sequence ID" value="KAF4662981.1"/>
    <property type="molecule type" value="Genomic_DNA"/>
</dbReference>
<gene>
    <name evidence="2" type="ORF">FOL47_005974</name>
</gene>
<feature type="compositionally biased region" description="Pro residues" evidence="1">
    <location>
        <begin position="573"/>
        <end position="588"/>
    </location>
</feature>
<dbReference type="SUPFAM" id="SSF50182">
    <property type="entry name" value="Sm-like ribonucleoproteins"/>
    <property type="match status" value="1"/>
</dbReference>
<dbReference type="GO" id="GO:1990112">
    <property type="term" value="C:RQC complex"/>
    <property type="evidence" value="ECO:0007669"/>
    <property type="project" value="TreeGrafter"/>
</dbReference>
<dbReference type="Pfam" id="PF04910">
    <property type="entry name" value="Tcf25"/>
    <property type="match status" value="2"/>
</dbReference>
<reference evidence="2 3" key="1">
    <citation type="submission" date="2020-04" db="EMBL/GenBank/DDBJ databases">
        <title>Perkinsus chesapeaki whole genome sequence.</title>
        <authorList>
            <person name="Bogema D.R."/>
        </authorList>
    </citation>
    <scope>NUCLEOTIDE SEQUENCE [LARGE SCALE GENOMIC DNA]</scope>
    <source>
        <strain evidence="2">ATCC PRA-425</strain>
    </source>
</reference>
<organism evidence="2 3">
    <name type="scientific">Perkinsus chesapeaki</name>
    <name type="common">Clam parasite</name>
    <name type="synonym">Perkinsus andrewsi</name>
    <dbReference type="NCBI Taxonomy" id="330153"/>
    <lineage>
        <taxon>Eukaryota</taxon>
        <taxon>Sar</taxon>
        <taxon>Alveolata</taxon>
        <taxon>Perkinsozoa</taxon>
        <taxon>Perkinsea</taxon>
        <taxon>Perkinsida</taxon>
        <taxon>Perkinsidae</taxon>
        <taxon>Perkinsus</taxon>
    </lineage>
</organism>
<feature type="compositionally biased region" description="Acidic residues" evidence="1">
    <location>
        <begin position="1488"/>
        <end position="1509"/>
    </location>
</feature>
<accession>A0A7J6LVZ1</accession>
<dbReference type="PANTHER" id="PTHR22684">
    <property type="entry name" value="NULP1-RELATED"/>
    <property type="match status" value="1"/>
</dbReference>
<dbReference type="Proteomes" id="UP000591131">
    <property type="component" value="Unassembled WGS sequence"/>
</dbReference>
<feature type="compositionally biased region" description="Basic and acidic residues" evidence="1">
    <location>
        <begin position="434"/>
        <end position="452"/>
    </location>
</feature>
<dbReference type="InterPro" id="IPR010920">
    <property type="entry name" value="LSM_dom_sf"/>
</dbReference>
<dbReference type="PANTHER" id="PTHR22684:SF0">
    <property type="entry name" value="RIBOSOME QUALITY CONTROL COMPLEX SUBUNIT TCF25"/>
    <property type="match status" value="1"/>
</dbReference>
<feature type="region of interest" description="Disordered" evidence="1">
    <location>
        <begin position="248"/>
        <end position="292"/>
    </location>
</feature>
<dbReference type="OrthoDB" id="205993at2759"/>
<feature type="compositionally biased region" description="Basic residues" evidence="1">
    <location>
        <begin position="1535"/>
        <end position="1552"/>
    </location>
</feature>
<dbReference type="InterPro" id="IPR013887">
    <property type="entry name" value="UPF0592"/>
</dbReference>
<feature type="compositionally biased region" description="Low complexity" evidence="1">
    <location>
        <begin position="272"/>
        <end position="283"/>
    </location>
</feature>
<feature type="region of interest" description="Disordered" evidence="1">
    <location>
        <begin position="2159"/>
        <end position="2223"/>
    </location>
</feature>
<feature type="region of interest" description="Disordered" evidence="1">
    <location>
        <begin position="425"/>
        <end position="453"/>
    </location>
</feature>
<feature type="compositionally biased region" description="Acidic residues" evidence="1">
    <location>
        <begin position="2165"/>
        <end position="2174"/>
    </location>
</feature>